<evidence type="ECO:0000313" key="4">
    <source>
        <dbReference type="Proteomes" id="UP000000450"/>
    </source>
</evidence>
<dbReference type="Pfam" id="PF13193">
    <property type="entry name" value="AMP-binding_C"/>
    <property type="match status" value="1"/>
</dbReference>
<sequence length="504" mass="53896">MAERIHHLLDRWLAEAPARPFIHLPDGRSLSFADLGALTDTAEAELRALDVRPGDRVLVVAENCPEHAALILACSRVGAWSCGVNARMAPAEIDAFVGKADARVVFFTAAASRSAAAHAQRFTAVDSALPGMQHGAVLQDAQPEAGALRDTVASLIFTSGTTGQPKGVMLTHDALIHFARVSGASRALGPQDRSYAFVPMTHIFGLGTVLISSLLAGAQLVMRPQFDPDDLLDALAHHGVSQLQGPPALFSRLLAHLQERGIQRPEAPALRYLYTGAGPLDLALKQRVEAAFGQALHHGYGLSEYAGSVHLTRLGEQRTDTSAGYAVAEAEVRVTDPATGEPLPLGERGELWIRGRGLMPGYFRDPAATAAVMREGGWYASGDLGEMHADGALFVVGRLKEMIIRSGFNVYPAEVETALNTHPSVQRSAVVGRTVEDGNEEIVAFVELRPGAALDADAMQSHLRELLAPYKRPSHIVALSELPTNTNGKVLKRTLKDQALCLTT</sequence>
<dbReference type="InterPro" id="IPR025110">
    <property type="entry name" value="AMP-bd_C"/>
</dbReference>
<dbReference type="PANTHER" id="PTHR43767:SF1">
    <property type="entry name" value="NONRIBOSOMAL PEPTIDE SYNTHASE PES1 (EUROFUNG)-RELATED"/>
    <property type="match status" value="1"/>
</dbReference>
<evidence type="ECO:0000259" key="1">
    <source>
        <dbReference type="Pfam" id="PF00501"/>
    </source>
</evidence>
<keyword evidence="4" id="KW-1185">Reference proteome</keyword>
<organism evidence="3 4">
    <name type="scientific">Acidovorax ebreus (strain TPSY)</name>
    <name type="common">Diaphorobacter sp. (strain TPSY)</name>
    <dbReference type="NCBI Taxonomy" id="535289"/>
    <lineage>
        <taxon>Bacteria</taxon>
        <taxon>Pseudomonadati</taxon>
        <taxon>Pseudomonadota</taxon>
        <taxon>Betaproteobacteria</taxon>
        <taxon>Burkholderiales</taxon>
        <taxon>Comamonadaceae</taxon>
        <taxon>Diaphorobacter</taxon>
    </lineage>
</organism>
<dbReference type="InterPro" id="IPR050237">
    <property type="entry name" value="ATP-dep_AMP-bd_enzyme"/>
</dbReference>
<dbReference type="InterPro" id="IPR042099">
    <property type="entry name" value="ANL_N_sf"/>
</dbReference>
<dbReference type="InterPro" id="IPR000873">
    <property type="entry name" value="AMP-dep_synth/lig_dom"/>
</dbReference>
<dbReference type="Pfam" id="PF00501">
    <property type="entry name" value="AMP-binding"/>
    <property type="match status" value="1"/>
</dbReference>
<dbReference type="InterPro" id="IPR020845">
    <property type="entry name" value="AMP-binding_CS"/>
</dbReference>
<dbReference type="Gene3D" id="3.40.50.12780">
    <property type="entry name" value="N-terminal domain of ligase-like"/>
    <property type="match status" value="1"/>
</dbReference>
<dbReference type="GO" id="GO:0016878">
    <property type="term" value="F:acid-thiol ligase activity"/>
    <property type="evidence" value="ECO:0007669"/>
    <property type="project" value="UniProtKB-ARBA"/>
</dbReference>
<dbReference type="InterPro" id="IPR045851">
    <property type="entry name" value="AMP-bd_C_sf"/>
</dbReference>
<feature type="domain" description="AMP-dependent synthetase/ligase" evidence="1">
    <location>
        <begin position="10"/>
        <end position="363"/>
    </location>
</feature>
<evidence type="ECO:0000259" key="2">
    <source>
        <dbReference type="Pfam" id="PF13193"/>
    </source>
</evidence>
<dbReference type="KEGG" id="dia:Dtpsy_0144"/>
<name>A0A9J9U960_ACIET</name>
<dbReference type="Proteomes" id="UP000000450">
    <property type="component" value="Chromosome"/>
</dbReference>
<evidence type="ECO:0000313" key="3">
    <source>
        <dbReference type="EMBL" id="ACM31629.1"/>
    </source>
</evidence>
<dbReference type="EMBL" id="CP001392">
    <property type="protein sequence ID" value="ACM31629.1"/>
    <property type="molecule type" value="Genomic_DNA"/>
</dbReference>
<dbReference type="AlphaFoldDB" id="A0A9J9U960"/>
<protein>
    <submittedName>
        <fullName evidence="3">AMP-dependent synthetase and ligase</fullName>
    </submittedName>
</protein>
<dbReference type="SUPFAM" id="SSF56801">
    <property type="entry name" value="Acetyl-CoA synthetase-like"/>
    <property type="match status" value="1"/>
</dbReference>
<proteinExistence type="predicted"/>
<feature type="domain" description="AMP-binding enzyme C-terminal" evidence="2">
    <location>
        <begin position="414"/>
        <end position="489"/>
    </location>
</feature>
<dbReference type="PROSITE" id="PS00455">
    <property type="entry name" value="AMP_BINDING"/>
    <property type="match status" value="1"/>
</dbReference>
<accession>A0A9J9U960</accession>
<reference evidence="3 4" key="1">
    <citation type="journal article" date="2010" name="J. Bacteriol.">
        <title>Completed genome sequence of the anaerobic iron-oxidizing bacterium Acidovorax ebreus strain TPSY.</title>
        <authorList>
            <person name="Byrne-Bailey K.G."/>
            <person name="Weber K.A."/>
            <person name="Chair A.H."/>
            <person name="Bose S."/>
            <person name="Knox T."/>
            <person name="Spanbauer T.L."/>
            <person name="Chertkov O."/>
            <person name="Coates J.D."/>
        </authorList>
    </citation>
    <scope>NUCLEOTIDE SEQUENCE [LARGE SCALE GENOMIC DNA]</scope>
    <source>
        <strain evidence="3 4">TPSY</strain>
    </source>
</reference>
<gene>
    <name evidence="3" type="ordered locus">Dtpsy_0144</name>
</gene>
<dbReference type="PANTHER" id="PTHR43767">
    <property type="entry name" value="LONG-CHAIN-FATTY-ACID--COA LIGASE"/>
    <property type="match status" value="1"/>
</dbReference>
<keyword evidence="3" id="KW-0436">Ligase</keyword>
<dbReference type="Gene3D" id="3.30.300.30">
    <property type="match status" value="1"/>
</dbReference>
<dbReference type="RefSeq" id="WP_012655248.1">
    <property type="nucleotide sequence ID" value="NC_011992.1"/>
</dbReference>